<dbReference type="PANTHER" id="PTHR37164">
    <property type="entry name" value="BACTERIOHEMERYTHRIN"/>
    <property type="match status" value="1"/>
</dbReference>
<feature type="domain" description="Hemerythrin-like" evidence="4">
    <location>
        <begin position="10"/>
        <end position="127"/>
    </location>
</feature>
<dbReference type="Pfam" id="PF01814">
    <property type="entry name" value="Hemerythrin"/>
    <property type="match status" value="1"/>
</dbReference>
<dbReference type="InterPro" id="IPR012312">
    <property type="entry name" value="Hemerythrin-like"/>
</dbReference>
<evidence type="ECO:0000256" key="1">
    <source>
        <dbReference type="ARBA" id="ARBA00010587"/>
    </source>
</evidence>
<evidence type="ECO:0000256" key="2">
    <source>
        <dbReference type="ARBA" id="ARBA00022723"/>
    </source>
</evidence>
<evidence type="ECO:0000259" key="4">
    <source>
        <dbReference type="Pfam" id="PF01814"/>
    </source>
</evidence>
<dbReference type="PANTHER" id="PTHR37164:SF1">
    <property type="entry name" value="BACTERIOHEMERYTHRIN"/>
    <property type="match status" value="1"/>
</dbReference>
<sequence length="131" mass="16082">MYEMKDEYRTGVKFIDEQHEKIFDIADRTYMLLKNDLTIDKYDKVVELMDELREYTKFHFKEEEAYMDKIGFKRMFTQKVEHAEFIKKLDDMDLSTIDENQDQYIMNILQFLSDWLVEHILEKDMLIGKQE</sequence>
<accession>A0ABR8PUJ2</accession>
<dbReference type="SUPFAM" id="SSF47188">
    <property type="entry name" value="Hemerythrin-like"/>
    <property type="match status" value="1"/>
</dbReference>
<comment type="caution">
    <text evidence="5">The sequence shown here is derived from an EMBL/GenBank/DDBJ whole genome shotgun (WGS) entry which is preliminary data.</text>
</comment>
<organism evidence="5 6">
    <name type="scientific">Clostridium cibarium</name>
    <dbReference type="NCBI Taxonomy" id="2762247"/>
    <lineage>
        <taxon>Bacteria</taxon>
        <taxon>Bacillati</taxon>
        <taxon>Bacillota</taxon>
        <taxon>Clostridia</taxon>
        <taxon>Eubacteriales</taxon>
        <taxon>Clostridiaceae</taxon>
        <taxon>Clostridium</taxon>
    </lineage>
</organism>
<dbReference type="CDD" id="cd12107">
    <property type="entry name" value="Hemerythrin"/>
    <property type="match status" value="1"/>
</dbReference>
<protein>
    <submittedName>
        <fullName evidence="5">Hemerythrin family protein</fullName>
    </submittedName>
</protein>
<gene>
    <name evidence="5" type="ORF">H9661_10790</name>
</gene>
<dbReference type="NCBIfam" id="NF033749">
    <property type="entry name" value="bact_hemeryth"/>
    <property type="match status" value="1"/>
</dbReference>
<dbReference type="InterPro" id="IPR035938">
    <property type="entry name" value="Hemerythrin-like_sf"/>
</dbReference>
<dbReference type="NCBIfam" id="TIGR02481">
    <property type="entry name" value="hemeryth_dom"/>
    <property type="match status" value="1"/>
</dbReference>
<evidence type="ECO:0000313" key="6">
    <source>
        <dbReference type="Proteomes" id="UP000627781"/>
    </source>
</evidence>
<comment type="similarity">
    <text evidence="1">Belongs to the hemerythrin family.</text>
</comment>
<dbReference type="InterPro" id="IPR012827">
    <property type="entry name" value="Hemerythrin_metal-bd"/>
</dbReference>
<dbReference type="InterPro" id="IPR050669">
    <property type="entry name" value="Hemerythrin"/>
</dbReference>
<dbReference type="Gene3D" id="1.20.120.50">
    <property type="entry name" value="Hemerythrin-like"/>
    <property type="match status" value="1"/>
</dbReference>
<evidence type="ECO:0000313" key="5">
    <source>
        <dbReference type="EMBL" id="MBD7911846.1"/>
    </source>
</evidence>
<proteinExistence type="inferred from homology"/>
<dbReference type="EMBL" id="JACSRA010000015">
    <property type="protein sequence ID" value="MBD7911846.1"/>
    <property type="molecule type" value="Genomic_DNA"/>
</dbReference>
<evidence type="ECO:0000256" key="3">
    <source>
        <dbReference type="ARBA" id="ARBA00023004"/>
    </source>
</evidence>
<keyword evidence="6" id="KW-1185">Reference proteome</keyword>
<dbReference type="Proteomes" id="UP000627781">
    <property type="component" value="Unassembled WGS sequence"/>
</dbReference>
<keyword evidence="2" id="KW-0479">Metal-binding</keyword>
<reference evidence="5 6" key="1">
    <citation type="submission" date="2020-08" db="EMBL/GenBank/DDBJ databases">
        <title>A Genomic Blueprint of the Chicken Gut Microbiome.</title>
        <authorList>
            <person name="Gilroy R."/>
            <person name="Ravi A."/>
            <person name="Getino M."/>
            <person name="Pursley I."/>
            <person name="Horton D.L."/>
            <person name="Alikhan N.-F."/>
            <person name="Baker D."/>
            <person name="Gharbi K."/>
            <person name="Hall N."/>
            <person name="Watson M."/>
            <person name="Adriaenssens E.M."/>
            <person name="Foster-Nyarko E."/>
            <person name="Jarju S."/>
            <person name="Secka A."/>
            <person name="Antonio M."/>
            <person name="Oren A."/>
            <person name="Chaudhuri R."/>
            <person name="La Ragione R.M."/>
            <person name="Hildebrand F."/>
            <person name="Pallen M.J."/>
        </authorList>
    </citation>
    <scope>NUCLEOTIDE SEQUENCE [LARGE SCALE GENOMIC DNA]</scope>
    <source>
        <strain evidence="5 6">Sa3CVN1</strain>
    </source>
</reference>
<name>A0ABR8PUJ2_9CLOT</name>
<keyword evidence="3" id="KW-0408">Iron</keyword>
<dbReference type="RefSeq" id="WP_143315882.1">
    <property type="nucleotide sequence ID" value="NZ_JACSRA010000015.1"/>
</dbReference>